<evidence type="ECO:0008006" key="7">
    <source>
        <dbReference type="Google" id="ProtNLM"/>
    </source>
</evidence>
<feature type="region of interest" description="Disordered" evidence="4">
    <location>
        <begin position="275"/>
        <end position="295"/>
    </location>
</feature>
<dbReference type="InterPro" id="IPR011051">
    <property type="entry name" value="RmlC_Cupin_sf"/>
</dbReference>
<keyword evidence="6" id="KW-1185">Reference proteome</keyword>
<keyword evidence="2" id="KW-0560">Oxidoreductase</keyword>
<organism evidence="5 6">
    <name type="scientific">Discostella pseudostelligera</name>
    <dbReference type="NCBI Taxonomy" id="259834"/>
    <lineage>
        <taxon>Eukaryota</taxon>
        <taxon>Sar</taxon>
        <taxon>Stramenopiles</taxon>
        <taxon>Ochrophyta</taxon>
        <taxon>Bacillariophyta</taxon>
        <taxon>Coscinodiscophyceae</taxon>
        <taxon>Thalassiosirophycidae</taxon>
        <taxon>Stephanodiscales</taxon>
        <taxon>Stephanodiscaceae</taxon>
        <taxon>Discostella</taxon>
    </lineage>
</organism>
<dbReference type="EMBL" id="JALLBG020000137">
    <property type="protein sequence ID" value="KAL3762294.1"/>
    <property type="molecule type" value="Genomic_DNA"/>
</dbReference>
<evidence type="ECO:0000313" key="6">
    <source>
        <dbReference type="Proteomes" id="UP001530293"/>
    </source>
</evidence>
<feature type="compositionally biased region" description="Polar residues" evidence="4">
    <location>
        <begin position="359"/>
        <end position="374"/>
    </location>
</feature>
<comment type="caution">
    <text evidence="5">The sequence shown here is derived from an EMBL/GenBank/DDBJ whole genome shotgun (WGS) entry which is preliminary data.</text>
</comment>
<keyword evidence="3" id="KW-0408">Iron</keyword>
<dbReference type="PANTHER" id="PTHR22966:SF61">
    <property type="entry name" value="2-AMINOETHANETHIOL DIOXYGENASE"/>
    <property type="match status" value="1"/>
</dbReference>
<proteinExistence type="predicted"/>
<name>A0ABD3MEC2_9STRA</name>
<dbReference type="Pfam" id="PF07847">
    <property type="entry name" value="PCO_ADO"/>
    <property type="match status" value="2"/>
</dbReference>
<dbReference type="GO" id="GO:0016491">
    <property type="term" value="F:oxidoreductase activity"/>
    <property type="evidence" value="ECO:0007669"/>
    <property type="project" value="UniProtKB-KW"/>
</dbReference>
<dbReference type="AlphaFoldDB" id="A0ABD3MEC2"/>
<keyword evidence="1" id="KW-0479">Metal-binding</keyword>
<feature type="region of interest" description="Disordered" evidence="4">
    <location>
        <begin position="354"/>
        <end position="374"/>
    </location>
</feature>
<protein>
    <recommendedName>
        <fullName evidence="7">Cysteine dioxygenase</fullName>
    </recommendedName>
</protein>
<evidence type="ECO:0000256" key="4">
    <source>
        <dbReference type="SAM" id="MobiDB-lite"/>
    </source>
</evidence>
<evidence type="ECO:0000256" key="3">
    <source>
        <dbReference type="ARBA" id="ARBA00023004"/>
    </source>
</evidence>
<reference evidence="5 6" key="1">
    <citation type="submission" date="2024-10" db="EMBL/GenBank/DDBJ databases">
        <title>Updated reference genomes for cyclostephanoid diatoms.</title>
        <authorList>
            <person name="Roberts W.R."/>
            <person name="Alverson A.J."/>
        </authorList>
    </citation>
    <scope>NUCLEOTIDE SEQUENCE [LARGE SCALE GENOMIC DNA]</scope>
    <source>
        <strain evidence="5 6">AJA232-27</strain>
    </source>
</reference>
<dbReference type="PANTHER" id="PTHR22966">
    <property type="entry name" value="2-AMINOETHANETHIOL DIOXYGENASE"/>
    <property type="match status" value="1"/>
</dbReference>
<feature type="region of interest" description="Disordered" evidence="4">
    <location>
        <begin position="234"/>
        <end position="262"/>
    </location>
</feature>
<evidence type="ECO:0000256" key="1">
    <source>
        <dbReference type="ARBA" id="ARBA00022723"/>
    </source>
</evidence>
<accession>A0ABD3MEC2</accession>
<feature type="compositionally biased region" description="Polar residues" evidence="4">
    <location>
        <begin position="280"/>
        <end position="295"/>
    </location>
</feature>
<gene>
    <name evidence="5" type="ORF">ACHAWU_000941</name>
</gene>
<dbReference type="InterPro" id="IPR014710">
    <property type="entry name" value="RmlC-like_jellyroll"/>
</dbReference>
<sequence length="505" mass="54289">MVNDGGLEAVLQSSDRVWNELCLLHEKKLAESSSAALSAGADDATSARSKATMMASLFGSGGGGGSSRVLDLSQHSESELKRAVSPLIQEMEKLDAAALLSLDAISEDGKGSGKGVGGAVLDPKRGLTVMPIHDRVFPPCDNSCNDDDNDDEIEMNYNDGKCNNRKNNSNSNKNSTVRYLHVVDLPHKYSVGIFVFPPNARMPLHDHPNMIVLSRVLYGELQVQSYDIVHPVQPTSIASVDGDKDDEDGDADAPMSDNNNNTNAAVVDHHVAEDGDLTDESTNNADLATTSSFNYSPTRTPGVLQKSFTKIKDFLSMKIVSYSSHGHEDDDDDNNMQVDPVLYVRPNLNPVGTVRRRSSSLVPGSTHESSSFATGNAISSSAKVSNVGDDTGSKEDDEQLIISAPSVTCLFPREGNCHSFVAGPQGAALLDILLPPYDTNEVRDCTFYEVANEHAVQHHHQVHNHSSAIATTSIASSLKLTPIDQPDDFHCVSGSYGRFGACKNY</sequence>
<dbReference type="Gene3D" id="2.60.120.10">
    <property type="entry name" value="Jelly Rolls"/>
    <property type="match status" value="1"/>
</dbReference>
<dbReference type="Proteomes" id="UP001530293">
    <property type="component" value="Unassembled WGS sequence"/>
</dbReference>
<dbReference type="SUPFAM" id="SSF51182">
    <property type="entry name" value="RmlC-like cupins"/>
    <property type="match status" value="2"/>
</dbReference>
<dbReference type="InterPro" id="IPR012864">
    <property type="entry name" value="PCO/ADO"/>
</dbReference>
<evidence type="ECO:0000313" key="5">
    <source>
        <dbReference type="EMBL" id="KAL3762294.1"/>
    </source>
</evidence>
<dbReference type="GO" id="GO:0046872">
    <property type="term" value="F:metal ion binding"/>
    <property type="evidence" value="ECO:0007669"/>
    <property type="project" value="UniProtKB-KW"/>
</dbReference>
<evidence type="ECO:0000256" key="2">
    <source>
        <dbReference type="ARBA" id="ARBA00023002"/>
    </source>
</evidence>